<dbReference type="CDD" id="cd14702">
    <property type="entry name" value="bZIP_plant_GBF1"/>
    <property type="match status" value="1"/>
</dbReference>
<dbReference type="InterPro" id="IPR045314">
    <property type="entry name" value="bZIP_plant_GBF1"/>
</dbReference>
<dbReference type="EMBL" id="CACRZD030000001">
    <property type="protein sequence ID" value="CAA6653680.1"/>
    <property type="molecule type" value="Genomic_DNA"/>
</dbReference>
<dbReference type="GO" id="GO:0003677">
    <property type="term" value="F:DNA binding"/>
    <property type="evidence" value="ECO:0007669"/>
    <property type="project" value="UniProtKB-KW"/>
</dbReference>
<dbReference type="InterPro" id="IPR004827">
    <property type="entry name" value="bZIP"/>
</dbReference>
<sequence length="418" mass="44983">MERAFPVEEISDPYWASSSSSPRSGAASSNSKLMNRSPSEWAFQRFLQEADADGPSASVVSTAAACPRASDAGASKADFKSSASSECRSRKGGKEDEMVETRNLPATPTLPPQASKVNAPVAAPQCPEYLQKQLNLACAAAAALSRTPGMKLQESTSLADQKSLASDGLKIGNQAPSKGTQPTRPTTSGSSREQSDDEELEGETEMTDNNPGDVKRVRRMLSNRESARRSRRRKQEHLNELEAQVSQLRVENSSLLKRLTDINQKFNDAAVNNRILKADVETWRAKVKMAEDTVKRVTGLNPMYPSVADISSLILPIAGSPDAASDSSIPLQSDPSHFLQSLPHEQRVSPSSPGLVPGAAQVDHGCSRPLPEPLDLMHQRVAGLDHLQTRMRGPQGSPGSVQWEAPGWDSESHGSGNK</sequence>
<feature type="compositionally biased region" description="Low complexity" evidence="6">
    <location>
        <begin position="69"/>
        <end position="85"/>
    </location>
</feature>
<keyword evidence="2" id="KW-0805">Transcription regulation</keyword>
<dbReference type="Proteomes" id="UP001189122">
    <property type="component" value="Unassembled WGS sequence"/>
</dbReference>
<evidence type="ECO:0000256" key="3">
    <source>
        <dbReference type="ARBA" id="ARBA00023125"/>
    </source>
</evidence>
<name>A0A7I8I7Z2_SPIIN</name>
<evidence type="ECO:0000313" key="9">
    <source>
        <dbReference type="Proteomes" id="UP001189122"/>
    </source>
</evidence>
<feature type="compositionally biased region" description="Polar residues" evidence="6">
    <location>
        <begin position="174"/>
        <end position="192"/>
    </location>
</feature>
<dbReference type="Pfam" id="PF12498">
    <property type="entry name" value="bZIP_C"/>
    <property type="match status" value="1"/>
</dbReference>
<dbReference type="Gene3D" id="1.20.5.170">
    <property type="match status" value="1"/>
</dbReference>
<evidence type="ECO:0000256" key="5">
    <source>
        <dbReference type="ARBA" id="ARBA00023242"/>
    </source>
</evidence>
<dbReference type="GO" id="GO:0005634">
    <property type="term" value="C:nucleus"/>
    <property type="evidence" value="ECO:0007669"/>
    <property type="project" value="UniProtKB-SubCell"/>
</dbReference>
<organism evidence="8">
    <name type="scientific">Spirodela intermedia</name>
    <name type="common">Intermediate duckweed</name>
    <dbReference type="NCBI Taxonomy" id="51605"/>
    <lineage>
        <taxon>Eukaryota</taxon>
        <taxon>Viridiplantae</taxon>
        <taxon>Streptophyta</taxon>
        <taxon>Embryophyta</taxon>
        <taxon>Tracheophyta</taxon>
        <taxon>Spermatophyta</taxon>
        <taxon>Magnoliopsida</taxon>
        <taxon>Liliopsida</taxon>
        <taxon>Araceae</taxon>
        <taxon>Lemnoideae</taxon>
        <taxon>Spirodela</taxon>
    </lineage>
</organism>
<evidence type="ECO:0000256" key="4">
    <source>
        <dbReference type="ARBA" id="ARBA00023163"/>
    </source>
</evidence>
<keyword evidence="5" id="KW-0539">Nucleus</keyword>
<reference evidence="8 9" key="1">
    <citation type="submission" date="2019-12" db="EMBL/GenBank/DDBJ databases">
        <authorList>
            <person name="Scholz U."/>
            <person name="Mascher M."/>
            <person name="Fiebig A."/>
        </authorList>
    </citation>
    <scope>NUCLEOTIDE SEQUENCE</scope>
</reference>
<dbReference type="SMART" id="SM00338">
    <property type="entry name" value="BRLZ"/>
    <property type="match status" value="1"/>
</dbReference>
<dbReference type="AlphaFoldDB" id="A0A7I8I7Z2"/>
<feature type="compositionally biased region" description="Acidic residues" evidence="6">
    <location>
        <begin position="195"/>
        <end position="206"/>
    </location>
</feature>
<dbReference type="EMBL" id="LR743588">
    <property type="protein sequence ID" value="CAA2613865.1"/>
    <property type="molecule type" value="Genomic_DNA"/>
</dbReference>
<evidence type="ECO:0000256" key="6">
    <source>
        <dbReference type="SAM" id="MobiDB-lite"/>
    </source>
</evidence>
<feature type="compositionally biased region" description="Low complexity" evidence="6">
    <location>
        <begin position="16"/>
        <end position="31"/>
    </location>
</feature>
<feature type="region of interest" description="Disordered" evidence="6">
    <location>
        <begin position="57"/>
        <end position="117"/>
    </location>
</feature>
<dbReference type="SUPFAM" id="SSF57959">
    <property type="entry name" value="Leucine zipper domain"/>
    <property type="match status" value="1"/>
</dbReference>
<dbReference type="PANTHER" id="PTHR46408">
    <property type="entry name" value="BASIC LEUCINE ZIPPER 63"/>
    <property type="match status" value="1"/>
</dbReference>
<dbReference type="GO" id="GO:0003700">
    <property type="term" value="F:DNA-binding transcription factor activity"/>
    <property type="evidence" value="ECO:0007669"/>
    <property type="project" value="InterPro"/>
</dbReference>
<dbReference type="InterPro" id="IPR020983">
    <property type="entry name" value="Basic_leucine-zipper_C"/>
</dbReference>
<proteinExistence type="predicted"/>
<gene>
    <name evidence="8" type="ORF">SI7747_01000270</name>
</gene>
<feature type="compositionally biased region" description="Basic and acidic residues" evidence="6">
    <location>
        <begin position="87"/>
        <end position="100"/>
    </location>
</feature>
<evidence type="ECO:0000313" key="8">
    <source>
        <dbReference type="EMBL" id="CAA2613865.1"/>
    </source>
</evidence>
<dbReference type="FunFam" id="1.20.5.170:FF:000020">
    <property type="entry name" value="BZIP transcription factor"/>
    <property type="match status" value="1"/>
</dbReference>
<evidence type="ECO:0000256" key="2">
    <source>
        <dbReference type="ARBA" id="ARBA00023015"/>
    </source>
</evidence>
<protein>
    <recommendedName>
        <fullName evidence="7">BZIP domain-containing protein</fullName>
    </recommendedName>
</protein>
<evidence type="ECO:0000256" key="1">
    <source>
        <dbReference type="ARBA" id="ARBA00004123"/>
    </source>
</evidence>
<comment type="subcellular location">
    <subcellularLocation>
        <location evidence="1">Nucleus</location>
    </subcellularLocation>
</comment>
<dbReference type="PANTHER" id="PTHR46408:SF10">
    <property type="entry name" value="BASIC LEUCINE ZIPPER 63"/>
    <property type="match status" value="1"/>
</dbReference>
<dbReference type="PROSITE" id="PS50217">
    <property type="entry name" value="BZIP"/>
    <property type="match status" value="1"/>
</dbReference>
<accession>A0A7I8I7Z2</accession>
<keyword evidence="9" id="KW-1185">Reference proteome</keyword>
<dbReference type="PROSITE" id="PS00036">
    <property type="entry name" value="BZIP_BASIC"/>
    <property type="match status" value="1"/>
</dbReference>
<dbReference type="Pfam" id="PF00170">
    <property type="entry name" value="bZIP_1"/>
    <property type="match status" value="1"/>
</dbReference>
<keyword evidence="4" id="KW-0804">Transcription</keyword>
<feature type="region of interest" description="Disordered" evidence="6">
    <location>
        <begin position="1"/>
        <end position="35"/>
    </location>
</feature>
<dbReference type="InterPro" id="IPR046347">
    <property type="entry name" value="bZIP_sf"/>
</dbReference>
<evidence type="ECO:0000259" key="7">
    <source>
        <dbReference type="PROSITE" id="PS50217"/>
    </source>
</evidence>
<keyword evidence="3" id="KW-0238">DNA-binding</keyword>
<feature type="region of interest" description="Disordered" evidence="6">
    <location>
        <begin position="168"/>
        <end position="237"/>
    </location>
</feature>
<feature type="region of interest" description="Disordered" evidence="6">
    <location>
        <begin position="343"/>
        <end position="418"/>
    </location>
</feature>
<feature type="domain" description="BZIP" evidence="7">
    <location>
        <begin position="213"/>
        <end position="267"/>
    </location>
</feature>